<evidence type="ECO:0000256" key="1">
    <source>
        <dbReference type="SAM" id="MobiDB-lite"/>
    </source>
</evidence>
<feature type="compositionally biased region" description="Basic residues" evidence="1">
    <location>
        <begin position="47"/>
        <end position="64"/>
    </location>
</feature>
<evidence type="ECO:0000256" key="2">
    <source>
        <dbReference type="SAM" id="Phobius"/>
    </source>
</evidence>
<sequence>MGDELFLRDIARRQLADALSATAILTQLALFIAVTAAMGIPPPTRSLRPHRRHRGTRNPPRRQPHLLHHTAPSMEHQNGVPVAGGYWVVK</sequence>
<dbReference type="Proteomes" id="UP000603369">
    <property type="component" value="Unassembled WGS sequence"/>
</dbReference>
<proteinExistence type="predicted"/>
<evidence type="ECO:0000313" key="3">
    <source>
        <dbReference type="EMBL" id="MBK3427390.1"/>
    </source>
</evidence>
<keyword evidence="2" id="KW-0812">Transmembrane</keyword>
<protein>
    <submittedName>
        <fullName evidence="3">Uncharacterized protein</fullName>
    </submittedName>
</protein>
<reference evidence="3 4" key="1">
    <citation type="submission" date="2020-12" db="EMBL/GenBank/DDBJ databases">
        <title>Draft genome sequence of the commensal strain Corynebacterium tuberculostearicum MFP09/CIP 102622 isolated from human skin.</title>
        <authorList>
            <person name="Boukerb A.M."/>
            <person name="Janvier X."/>
            <person name="Feuilloley M.G.J."/>
            <person name="Groboillot A."/>
        </authorList>
    </citation>
    <scope>NUCLEOTIDE SEQUENCE [LARGE SCALE GENOMIC DNA]</scope>
    <source>
        <strain evidence="3 4">CIP 102622</strain>
    </source>
</reference>
<dbReference type="RefSeq" id="WP_200435381.1">
    <property type="nucleotide sequence ID" value="NZ_CP175791.1"/>
</dbReference>
<feature type="region of interest" description="Disordered" evidence="1">
    <location>
        <begin position="42"/>
        <end position="64"/>
    </location>
</feature>
<keyword evidence="2" id="KW-1133">Transmembrane helix</keyword>
<name>A0A8I1HTP4_9CORY</name>
<keyword evidence="4" id="KW-1185">Reference proteome</keyword>
<feature type="transmembrane region" description="Helical" evidence="2">
    <location>
        <begin position="20"/>
        <end position="41"/>
    </location>
</feature>
<gene>
    <name evidence="3" type="ORF">JDP02_02540</name>
</gene>
<dbReference type="EMBL" id="JAEHFL010000003">
    <property type="protein sequence ID" value="MBK3427390.1"/>
    <property type="molecule type" value="Genomic_DNA"/>
</dbReference>
<organism evidence="3 4">
    <name type="scientific">Corynebacterium tuberculostearicum</name>
    <dbReference type="NCBI Taxonomy" id="38304"/>
    <lineage>
        <taxon>Bacteria</taxon>
        <taxon>Bacillati</taxon>
        <taxon>Actinomycetota</taxon>
        <taxon>Actinomycetes</taxon>
        <taxon>Mycobacteriales</taxon>
        <taxon>Corynebacteriaceae</taxon>
        <taxon>Corynebacterium</taxon>
    </lineage>
</organism>
<keyword evidence="2" id="KW-0472">Membrane</keyword>
<comment type="caution">
    <text evidence="3">The sequence shown here is derived from an EMBL/GenBank/DDBJ whole genome shotgun (WGS) entry which is preliminary data.</text>
</comment>
<evidence type="ECO:0000313" key="4">
    <source>
        <dbReference type="Proteomes" id="UP000603369"/>
    </source>
</evidence>
<accession>A0A8I1HTP4</accession>
<dbReference type="AlphaFoldDB" id="A0A8I1HTP4"/>